<proteinExistence type="predicted"/>
<accession>A0A8S5Q6Y7</accession>
<feature type="transmembrane region" description="Helical" evidence="2">
    <location>
        <begin position="64"/>
        <end position="83"/>
    </location>
</feature>
<keyword evidence="2" id="KW-0812">Transmembrane</keyword>
<feature type="region of interest" description="Disordered" evidence="1">
    <location>
        <begin position="89"/>
        <end position="111"/>
    </location>
</feature>
<keyword evidence="2" id="KW-0472">Membrane</keyword>
<feature type="transmembrane region" description="Helical" evidence="2">
    <location>
        <begin position="24"/>
        <end position="44"/>
    </location>
</feature>
<evidence type="ECO:0000256" key="1">
    <source>
        <dbReference type="SAM" id="MobiDB-lite"/>
    </source>
</evidence>
<reference evidence="3" key="1">
    <citation type="journal article" date="2021" name="Proc. Natl. Acad. Sci. U.S.A.">
        <title>A Catalog of Tens of Thousands of Viruses from Human Metagenomes Reveals Hidden Associations with Chronic Diseases.</title>
        <authorList>
            <person name="Tisza M.J."/>
            <person name="Buck C.B."/>
        </authorList>
    </citation>
    <scope>NUCLEOTIDE SEQUENCE</scope>
    <source>
        <strain evidence="3">CtAca11</strain>
    </source>
</reference>
<sequence>MKAITELLEKTMDKLKGRKFDNSVMKVVIFYLLFVVLLLFTWYGAWMYAFYKTGASDLDALSKFIVIVLGATGFFGFIMACFVDKNHNGIPDQFEQPKKGTVQDEKHNRHF</sequence>
<evidence type="ECO:0000256" key="2">
    <source>
        <dbReference type="SAM" id="Phobius"/>
    </source>
</evidence>
<feature type="compositionally biased region" description="Basic and acidic residues" evidence="1">
    <location>
        <begin position="95"/>
        <end position="111"/>
    </location>
</feature>
<protein>
    <submittedName>
        <fullName evidence="3">Corticosteroid 11-beta-dehydrogenase isozyme 1</fullName>
    </submittedName>
</protein>
<evidence type="ECO:0000313" key="3">
    <source>
        <dbReference type="EMBL" id="DAE14714.1"/>
    </source>
</evidence>
<keyword evidence="2" id="KW-1133">Transmembrane helix</keyword>
<organism evidence="3">
    <name type="scientific">Myoviridae sp. ctAca11</name>
    <dbReference type="NCBI Taxonomy" id="2825043"/>
    <lineage>
        <taxon>Viruses</taxon>
        <taxon>Duplodnaviria</taxon>
        <taxon>Heunggongvirae</taxon>
        <taxon>Uroviricota</taxon>
        <taxon>Caudoviricetes</taxon>
    </lineage>
</organism>
<dbReference type="EMBL" id="BK015590">
    <property type="protein sequence ID" value="DAE14714.1"/>
    <property type="molecule type" value="Genomic_DNA"/>
</dbReference>
<name>A0A8S5Q6Y7_9CAUD</name>